<evidence type="ECO:0000313" key="3">
    <source>
        <dbReference type="Proteomes" id="UP000095751"/>
    </source>
</evidence>
<name>A0A1E7FUQ3_9STRA</name>
<gene>
    <name evidence="2" type="ORF">FRACYDRAFT_232009</name>
</gene>
<dbReference type="KEGG" id="fcy:FRACYDRAFT_232009"/>
<evidence type="ECO:0000256" key="1">
    <source>
        <dbReference type="SAM" id="MobiDB-lite"/>
    </source>
</evidence>
<dbReference type="AlphaFoldDB" id="A0A1E7FUQ3"/>
<dbReference type="OrthoDB" id="412103at2759"/>
<reference evidence="2 3" key="1">
    <citation type="submission" date="2016-09" db="EMBL/GenBank/DDBJ databases">
        <title>Extensive genetic diversity and differential bi-allelic expression allows diatom success in the polar Southern Ocean.</title>
        <authorList>
            <consortium name="DOE Joint Genome Institute"/>
            <person name="Mock T."/>
            <person name="Otillar R.P."/>
            <person name="Strauss J."/>
            <person name="Dupont C."/>
            <person name="Frickenhaus S."/>
            <person name="Maumus F."/>
            <person name="Mcmullan M."/>
            <person name="Sanges R."/>
            <person name="Schmutz J."/>
            <person name="Toseland A."/>
            <person name="Valas R."/>
            <person name="Veluchamy A."/>
            <person name="Ward B.J."/>
            <person name="Allen A."/>
            <person name="Barry K."/>
            <person name="Falciatore A."/>
            <person name="Ferrante M."/>
            <person name="Fortunato A.E."/>
            <person name="Gloeckner G."/>
            <person name="Gruber A."/>
            <person name="Hipkin R."/>
            <person name="Janech M."/>
            <person name="Kroth P."/>
            <person name="Leese F."/>
            <person name="Lindquist E."/>
            <person name="Lyon B.R."/>
            <person name="Martin J."/>
            <person name="Mayer C."/>
            <person name="Parker M."/>
            <person name="Quesneville H."/>
            <person name="Raymond J."/>
            <person name="Uhlig C."/>
            <person name="Valentin K.U."/>
            <person name="Worden A.Z."/>
            <person name="Armbrust E.V."/>
            <person name="Bowler C."/>
            <person name="Green B."/>
            <person name="Moulton V."/>
            <person name="Van Oosterhout C."/>
            <person name="Grigoriev I."/>
        </authorList>
    </citation>
    <scope>NUCLEOTIDE SEQUENCE [LARGE SCALE GENOMIC DNA]</scope>
    <source>
        <strain evidence="2 3">CCMP1102</strain>
    </source>
</reference>
<keyword evidence="3" id="KW-1185">Reference proteome</keyword>
<sequence length="241" mass="28316">MPYQVARMLRNYNFIASEGNNQQGNEYLRKRHYWVRSERLRSATPSFFRMLYRNLLQWPSRILYYINHLRNNTNSNSNNLLQDNENTKNDQLISSISSSTILQVDTQQTQQFTVDCSWNVCDRSCEDNAQPQTQQEEKDVDNGNGKDLDDEQFSKWAVERYFVYTQKYSCSWRGEVEHEPWPVVSSKKKVELEHLEIANIDTYEPKNMRPIISYMAKTSPDSILFSSGVGPVQFNMLQPIS</sequence>
<dbReference type="InParanoid" id="A0A1E7FUQ3"/>
<dbReference type="Proteomes" id="UP000095751">
    <property type="component" value="Unassembled WGS sequence"/>
</dbReference>
<dbReference type="Pfam" id="PF09844">
    <property type="entry name" value="DUF2071"/>
    <property type="match status" value="1"/>
</dbReference>
<feature type="region of interest" description="Disordered" evidence="1">
    <location>
        <begin position="128"/>
        <end position="148"/>
    </location>
</feature>
<dbReference type="EMBL" id="KV784353">
    <property type="protein sequence ID" value="OEU21864.1"/>
    <property type="molecule type" value="Genomic_DNA"/>
</dbReference>
<dbReference type="InterPro" id="IPR018644">
    <property type="entry name" value="DUF2071"/>
</dbReference>
<feature type="compositionally biased region" description="Basic and acidic residues" evidence="1">
    <location>
        <begin position="135"/>
        <end position="147"/>
    </location>
</feature>
<proteinExistence type="predicted"/>
<evidence type="ECO:0000313" key="2">
    <source>
        <dbReference type="EMBL" id="OEU21864.1"/>
    </source>
</evidence>
<accession>A0A1E7FUQ3</accession>
<protein>
    <submittedName>
        <fullName evidence="2">Uncharacterized protein</fullName>
    </submittedName>
</protein>
<organism evidence="2 3">
    <name type="scientific">Fragilariopsis cylindrus CCMP1102</name>
    <dbReference type="NCBI Taxonomy" id="635003"/>
    <lineage>
        <taxon>Eukaryota</taxon>
        <taxon>Sar</taxon>
        <taxon>Stramenopiles</taxon>
        <taxon>Ochrophyta</taxon>
        <taxon>Bacillariophyta</taxon>
        <taxon>Bacillariophyceae</taxon>
        <taxon>Bacillariophycidae</taxon>
        <taxon>Bacillariales</taxon>
        <taxon>Bacillariaceae</taxon>
        <taxon>Fragilariopsis</taxon>
    </lineage>
</organism>